<keyword evidence="2" id="KW-1185">Reference proteome</keyword>
<reference evidence="2" key="1">
    <citation type="journal article" date="2022" name="Mol. Ecol. Resour.">
        <title>The genomes of chicory, endive, great burdock and yacon provide insights into Asteraceae palaeo-polyploidization history and plant inulin production.</title>
        <authorList>
            <person name="Fan W."/>
            <person name="Wang S."/>
            <person name="Wang H."/>
            <person name="Wang A."/>
            <person name="Jiang F."/>
            <person name="Liu H."/>
            <person name="Zhao H."/>
            <person name="Xu D."/>
            <person name="Zhang Y."/>
        </authorList>
    </citation>
    <scope>NUCLEOTIDE SEQUENCE [LARGE SCALE GENOMIC DNA]</scope>
    <source>
        <strain evidence="2">cv. Yunnan</strain>
    </source>
</reference>
<evidence type="ECO:0000313" key="1">
    <source>
        <dbReference type="EMBL" id="KAI3683663.1"/>
    </source>
</evidence>
<organism evidence="1 2">
    <name type="scientific">Smallanthus sonchifolius</name>
    <dbReference type="NCBI Taxonomy" id="185202"/>
    <lineage>
        <taxon>Eukaryota</taxon>
        <taxon>Viridiplantae</taxon>
        <taxon>Streptophyta</taxon>
        <taxon>Embryophyta</taxon>
        <taxon>Tracheophyta</taxon>
        <taxon>Spermatophyta</taxon>
        <taxon>Magnoliopsida</taxon>
        <taxon>eudicotyledons</taxon>
        <taxon>Gunneridae</taxon>
        <taxon>Pentapetalae</taxon>
        <taxon>asterids</taxon>
        <taxon>campanulids</taxon>
        <taxon>Asterales</taxon>
        <taxon>Asteraceae</taxon>
        <taxon>Asteroideae</taxon>
        <taxon>Heliantheae alliance</taxon>
        <taxon>Millerieae</taxon>
        <taxon>Smallanthus</taxon>
    </lineage>
</organism>
<sequence>MPCIVESEASACAMIEWRLEIDRVESKKEEEDKDTKIVVSRAKGDKIDFDSTTAPPTSPDCMVVGFTTCGQWHVFIHFISREPTWRIYSLNFGGDDPYSYYLPTFCGHDVYALCNNEGVNAFRDMNEGDDYSWDQTLLQY</sequence>
<dbReference type="Proteomes" id="UP001056120">
    <property type="component" value="Linkage Group LG28"/>
</dbReference>
<dbReference type="EMBL" id="CM042045">
    <property type="protein sequence ID" value="KAI3683663.1"/>
    <property type="molecule type" value="Genomic_DNA"/>
</dbReference>
<gene>
    <name evidence="1" type="ORF">L1987_84175</name>
</gene>
<name>A0ACB8YE69_9ASTR</name>
<proteinExistence type="predicted"/>
<evidence type="ECO:0000313" key="2">
    <source>
        <dbReference type="Proteomes" id="UP001056120"/>
    </source>
</evidence>
<accession>A0ACB8YE69</accession>
<reference evidence="1 2" key="2">
    <citation type="journal article" date="2022" name="Mol. Ecol. Resour.">
        <title>The genomes of chicory, endive, great burdock and yacon provide insights into Asteraceae paleo-polyploidization history and plant inulin production.</title>
        <authorList>
            <person name="Fan W."/>
            <person name="Wang S."/>
            <person name="Wang H."/>
            <person name="Wang A."/>
            <person name="Jiang F."/>
            <person name="Liu H."/>
            <person name="Zhao H."/>
            <person name="Xu D."/>
            <person name="Zhang Y."/>
        </authorList>
    </citation>
    <scope>NUCLEOTIDE SEQUENCE [LARGE SCALE GENOMIC DNA]</scope>
    <source>
        <strain evidence="2">cv. Yunnan</strain>
        <tissue evidence="1">Leaves</tissue>
    </source>
</reference>
<protein>
    <submittedName>
        <fullName evidence="1">Uncharacterized protein</fullName>
    </submittedName>
</protein>
<comment type="caution">
    <text evidence="1">The sequence shown here is derived from an EMBL/GenBank/DDBJ whole genome shotgun (WGS) entry which is preliminary data.</text>
</comment>